<dbReference type="EMBL" id="PHFL01000023">
    <property type="protein sequence ID" value="RFM24828.1"/>
    <property type="molecule type" value="Genomic_DNA"/>
</dbReference>
<sequence length="360" mass="40558">MAKTHTIRLTLLALLFPLLSFSQERLWKSYSTSDGLPSRYINTIFQDRDGAMWFGTDKGVARFDGVTFTTFDREGGLPEDFIIHIAQDSNGTMFFKTFEKGWAKLEGNTVQPVSEREEKRLSSLQIESSHRFYHKQLNRLVMPNANSEELFLCTDGEEPFAVNYTFEDKEGSLWVGTFGQGVKKMRSSRVTRYSKASGLPSNETNTVFKDSRGRVWIGTTQGAAFIHEAQVATLPAPINDPEKINTVGFAEQGDTLIVAGLHYLFRLHMDLTNQHRLYKQTSQRITDGISAIRYSDKGFTSEKRHALWIATYGSGVCCVEEQSRKTLRLDNGLASNMIETIDEGVASIWFSSRNAGVSKL</sequence>
<comment type="caution">
    <text evidence="2">The sequence shown here is derived from an EMBL/GenBank/DDBJ whole genome shotgun (WGS) entry which is preliminary data.</text>
</comment>
<dbReference type="GO" id="GO:0000155">
    <property type="term" value="F:phosphorelay sensor kinase activity"/>
    <property type="evidence" value="ECO:0007669"/>
    <property type="project" value="TreeGrafter"/>
</dbReference>
<dbReference type="SUPFAM" id="SSF63829">
    <property type="entry name" value="Calcium-dependent phosphotriesterase"/>
    <property type="match status" value="2"/>
</dbReference>
<name>A0A395M3M4_9BACT</name>
<dbReference type="Pfam" id="PF07494">
    <property type="entry name" value="Reg_prop"/>
    <property type="match status" value="2"/>
</dbReference>
<dbReference type="InterPro" id="IPR015943">
    <property type="entry name" value="WD40/YVTN_repeat-like_dom_sf"/>
</dbReference>
<dbReference type="Gene3D" id="2.130.10.10">
    <property type="entry name" value="YVTN repeat-like/Quinoprotein amine dehydrogenase"/>
    <property type="match status" value="2"/>
</dbReference>
<evidence type="ECO:0008006" key="4">
    <source>
        <dbReference type="Google" id="ProtNLM"/>
    </source>
</evidence>
<dbReference type="PANTHER" id="PTHR43547:SF2">
    <property type="entry name" value="HYBRID SIGNAL TRANSDUCTION HISTIDINE KINASE C"/>
    <property type="match status" value="1"/>
</dbReference>
<reference evidence="2 3" key="1">
    <citation type="journal article" date="2011" name="ISME J.">
        <title>Community ecology of hot spring cyanobacterial mats: predominant populations and their functional potential.</title>
        <authorList>
            <person name="Klatt C.G."/>
            <person name="Wood J.M."/>
            <person name="Rusch D.B."/>
            <person name="Bateson M.M."/>
            <person name="Hamamura N."/>
            <person name="Heidelberg J.F."/>
            <person name="Grossman A.R."/>
            <person name="Bhaya D."/>
            <person name="Cohan F.M."/>
            <person name="Kuhl M."/>
            <person name="Bryant D.A."/>
            <person name="Ward D.M."/>
        </authorList>
    </citation>
    <scope>NUCLEOTIDE SEQUENCE [LARGE SCALE GENOMIC DNA]</scope>
    <source>
        <strain evidence="2">OS</strain>
    </source>
</reference>
<evidence type="ECO:0000313" key="2">
    <source>
        <dbReference type="EMBL" id="RFM24828.1"/>
    </source>
</evidence>
<proteinExistence type="predicted"/>
<gene>
    <name evidence="2" type="ORF">D0433_03725</name>
</gene>
<feature type="non-terminal residue" evidence="2">
    <location>
        <position position="360"/>
    </location>
</feature>
<dbReference type="InterPro" id="IPR011110">
    <property type="entry name" value="Reg_prop"/>
</dbReference>
<organism evidence="2 3">
    <name type="scientific">Candidatus Thermochlorobacter aerophilus</name>
    <dbReference type="NCBI Taxonomy" id="1868324"/>
    <lineage>
        <taxon>Bacteria</taxon>
        <taxon>Pseudomonadati</taxon>
        <taxon>Chlorobiota</taxon>
        <taxon>Chlorobiia</taxon>
        <taxon>Chlorobiales</taxon>
        <taxon>Candidatus Thermochlorobacteriaceae</taxon>
        <taxon>Candidatus Thermochlorobacter</taxon>
    </lineage>
</organism>
<dbReference type="PANTHER" id="PTHR43547">
    <property type="entry name" value="TWO-COMPONENT HISTIDINE KINASE"/>
    <property type="match status" value="1"/>
</dbReference>
<evidence type="ECO:0000256" key="1">
    <source>
        <dbReference type="ARBA" id="ARBA00022553"/>
    </source>
</evidence>
<dbReference type="AlphaFoldDB" id="A0A395M3M4"/>
<protein>
    <recommendedName>
        <fullName evidence="4">Hybrid sensor histidine kinase/response regulator</fullName>
    </recommendedName>
</protein>
<keyword evidence="1" id="KW-0597">Phosphoprotein</keyword>
<accession>A0A395M3M4</accession>
<evidence type="ECO:0000313" key="3">
    <source>
        <dbReference type="Proteomes" id="UP000266389"/>
    </source>
</evidence>
<dbReference type="Proteomes" id="UP000266389">
    <property type="component" value="Unassembled WGS sequence"/>
</dbReference>